<accession>X1MW02</accession>
<proteinExistence type="predicted"/>
<comment type="caution">
    <text evidence="2">The sequence shown here is derived from an EMBL/GenBank/DDBJ whole genome shotgun (WGS) entry which is preliminary data.</text>
</comment>
<name>X1MW02_9ZZZZ</name>
<feature type="compositionally biased region" description="Basic and acidic residues" evidence="1">
    <location>
        <begin position="14"/>
        <end position="27"/>
    </location>
</feature>
<feature type="compositionally biased region" description="Polar residues" evidence="1">
    <location>
        <begin position="1"/>
        <end position="10"/>
    </location>
</feature>
<protein>
    <submittedName>
        <fullName evidence="2">Uncharacterized protein</fullName>
    </submittedName>
</protein>
<feature type="region of interest" description="Disordered" evidence="1">
    <location>
        <begin position="1"/>
        <end position="28"/>
    </location>
</feature>
<sequence length="164" mass="18535">MAPPSVNNLQTATEAKERAKAKLSRLEEESESLNVRNELLDNEEAILAIHKELGAVEKTIKDRPQQDGKRRLLRNEAEILLKAVRPDIDLDDADRLRPLLKNKKWISGMAQRHVLLTQKKEKADDTLLDVEDEQESIKKELGEQSQSNLDLSKLKAAIAVARKA</sequence>
<evidence type="ECO:0000256" key="1">
    <source>
        <dbReference type="SAM" id="MobiDB-lite"/>
    </source>
</evidence>
<feature type="non-terminal residue" evidence="2">
    <location>
        <position position="164"/>
    </location>
</feature>
<dbReference type="AlphaFoldDB" id="X1MW02"/>
<evidence type="ECO:0000313" key="2">
    <source>
        <dbReference type="EMBL" id="GAI35877.1"/>
    </source>
</evidence>
<organism evidence="2">
    <name type="scientific">marine sediment metagenome</name>
    <dbReference type="NCBI Taxonomy" id="412755"/>
    <lineage>
        <taxon>unclassified sequences</taxon>
        <taxon>metagenomes</taxon>
        <taxon>ecological metagenomes</taxon>
    </lineage>
</organism>
<gene>
    <name evidence="2" type="ORF">S06H3_43971</name>
</gene>
<reference evidence="2" key="1">
    <citation type="journal article" date="2014" name="Front. Microbiol.">
        <title>High frequency of phylogenetically diverse reductive dehalogenase-homologous genes in deep subseafloor sedimentary metagenomes.</title>
        <authorList>
            <person name="Kawai M."/>
            <person name="Futagami T."/>
            <person name="Toyoda A."/>
            <person name="Takaki Y."/>
            <person name="Nishi S."/>
            <person name="Hori S."/>
            <person name="Arai W."/>
            <person name="Tsubouchi T."/>
            <person name="Morono Y."/>
            <person name="Uchiyama I."/>
            <person name="Ito T."/>
            <person name="Fujiyama A."/>
            <person name="Inagaki F."/>
            <person name="Takami H."/>
        </authorList>
    </citation>
    <scope>NUCLEOTIDE SEQUENCE</scope>
    <source>
        <strain evidence="2">Expedition CK06-06</strain>
    </source>
</reference>
<dbReference type="EMBL" id="BARV01027315">
    <property type="protein sequence ID" value="GAI35877.1"/>
    <property type="molecule type" value="Genomic_DNA"/>
</dbReference>